<comment type="cofactor">
    <cofactor evidence="6">
        <name>[4Fe-4S] cluster</name>
        <dbReference type="ChEBI" id="CHEBI:49883"/>
    </cofactor>
    <text evidence="6">Binds 1 [4Fe-4S] cluster. The cluster is coordinated with 3 cysteines and an exchangeable S-adenosyl-L-methionine.</text>
</comment>
<dbReference type="InterPro" id="IPR034405">
    <property type="entry name" value="F420"/>
</dbReference>
<accession>A0ABY5UZ00</accession>
<dbReference type="Gene3D" id="3.20.20.70">
    <property type="entry name" value="Aldolase class I"/>
    <property type="match status" value="1"/>
</dbReference>
<dbReference type="PIRSF" id="PIRSF004762">
    <property type="entry name" value="CHP00423"/>
    <property type="match status" value="1"/>
</dbReference>
<keyword evidence="9" id="KW-1185">Reference proteome</keyword>
<dbReference type="InterPro" id="IPR007197">
    <property type="entry name" value="rSAM"/>
</dbReference>
<dbReference type="Pfam" id="PF04055">
    <property type="entry name" value="Radical_SAM"/>
    <property type="match status" value="1"/>
</dbReference>
<name>A0ABY5UZ00_9BACT</name>
<keyword evidence="3 6" id="KW-0479">Metal-binding</keyword>
<keyword evidence="4 6" id="KW-0408">Iron</keyword>
<dbReference type="PROSITE" id="PS51918">
    <property type="entry name" value="RADICAL_SAM"/>
    <property type="match status" value="1"/>
</dbReference>
<comment type="function">
    <text evidence="6">Radical SAM enzyme that catalyzes the addition of the adenosyl radical to the double bond of 3-[(1-carboxyvinyl)oxy]benzoate, leading to aminodeoxyfutalosine (AFL), a key intermediate in the formation of menaquinone (MK, vitamin K2) from chorismate.</text>
</comment>
<dbReference type="SMART" id="SM00729">
    <property type="entry name" value="Elp3"/>
    <property type="match status" value="1"/>
</dbReference>
<evidence type="ECO:0000256" key="4">
    <source>
        <dbReference type="ARBA" id="ARBA00023004"/>
    </source>
</evidence>
<keyword evidence="1 6" id="KW-0004">4Fe-4S</keyword>
<dbReference type="PANTHER" id="PTHR43076:SF7">
    <property type="entry name" value="AMINODEOXYFUTALOSINE SYNTHASE"/>
    <property type="match status" value="1"/>
</dbReference>
<dbReference type="Pfam" id="PF19288">
    <property type="entry name" value="CofH_C"/>
    <property type="match status" value="1"/>
</dbReference>
<comment type="catalytic activity">
    <reaction evidence="6">
        <text>3-[(1-carboxyvinyl)-oxy]benzoate + S-adenosyl-L-methionine + H2O = 6-amino-6-deoxyfutalosine + hydrogencarbonate + L-methionine + H(+)</text>
        <dbReference type="Rhea" id="RHEA:33075"/>
        <dbReference type="ChEBI" id="CHEBI:15377"/>
        <dbReference type="ChEBI" id="CHEBI:15378"/>
        <dbReference type="ChEBI" id="CHEBI:17544"/>
        <dbReference type="ChEBI" id="CHEBI:57844"/>
        <dbReference type="ChEBI" id="CHEBI:59789"/>
        <dbReference type="ChEBI" id="CHEBI:64286"/>
        <dbReference type="ChEBI" id="CHEBI:76981"/>
        <dbReference type="EC" id="2.5.1.120"/>
    </reaction>
</comment>
<evidence type="ECO:0000256" key="1">
    <source>
        <dbReference type="ARBA" id="ARBA00022485"/>
    </source>
</evidence>
<dbReference type="SUPFAM" id="SSF102114">
    <property type="entry name" value="Radical SAM enzymes"/>
    <property type="match status" value="1"/>
</dbReference>
<dbReference type="InterPro" id="IPR022432">
    <property type="entry name" value="MqnE"/>
</dbReference>
<proteinExistence type="inferred from homology"/>
<keyword evidence="6" id="KW-0474">Menaquinone biosynthesis</keyword>
<keyword evidence="6" id="KW-0808">Transferase</keyword>
<dbReference type="InterPro" id="IPR045567">
    <property type="entry name" value="CofH/MnqC-like_C"/>
</dbReference>
<evidence type="ECO:0000259" key="7">
    <source>
        <dbReference type="PROSITE" id="PS51918"/>
    </source>
</evidence>
<dbReference type="RefSeq" id="WP_019246647.1">
    <property type="nucleotide sequence ID" value="NZ_CAPH01000018.1"/>
</dbReference>
<evidence type="ECO:0000313" key="8">
    <source>
        <dbReference type="EMBL" id="UWN56644.1"/>
    </source>
</evidence>
<evidence type="ECO:0000313" key="9">
    <source>
        <dbReference type="Proteomes" id="UP001059295"/>
    </source>
</evidence>
<dbReference type="InterPro" id="IPR058240">
    <property type="entry name" value="rSAM_sf"/>
</dbReference>
<feature type="binding site" evidence="6">
    <location>
        <position position="75"/>
    </location>
    <ligand>
        <name>[4Fe-4S] cluster</name>
        <dbReference type="ChEBI" id="CHEBI:49883"/>
        <note>4Fe-4S-S-AdoMet</note>
    </ligand>
</feature>
<evidence type="ECO:0000256" key="3">
    <source>
        <dbReference type="ARBA" id="ARBA00022723"/>
    </source>
</evidence>
<dbReference type="InterPro" id="IPR013785">
    <property type="entry name" value="Aldolase_TIM"/>
</dbReference>
<dbReference type="PANTHER" id="PTHR43076">
    <property type="entry name" value="FO SYNTHASE (COFH)"/>
    <property type="match status" value="1"/>
</dbReference>
<dbReference type="SFLD" id="SFLDG01389">
    <property type="entry name" value="menaquinone_synthsis_involved"/>
    <property type="match status" value="1"/>
</dbReference>
<dbReference type="GeneID" id="82891720"/>
<feature type="binding site" evidence="6">
    <location>
        <position position="72"/>
    </location>
    <ligand>
        <name>[4Fe-4S] cluster</name>
        <dbReference type="ChEBI" id="CHEBI:49883"/>
        <note>4Fe-4S-S-AdoMet</note>
    </ligand>
</feature>
<dbReference type="SFLD" id="SFLDS00029">
    <property type="entry name" value="Radical_SAM"/>
    <property type="match status" value="1"/>
</dbReference>
<evidence type="ECO:0000256" key="5">
    <source>
        <dbReference type="ARBA" id="ARBA00023014"/>
    </source>
</evidence>
<comment type="pathway">
    <text evidence="6">Quinol/quinone metabolism; menaquinone biosynthesis.</text>
</comment>
<keyword evidence="2 6" id="KW-0949">S-adenosyl-L-methionine</keyword>
<evidence type="ECO:0000256" key="2">
    <source>
        <dbReference type="ARBA" id="ARBA00022691"/>
    </source>
</evidence>
<dbReference type="InterPro" id="IPR006638">
    <property type="entry name" value="Elp3/MiaA/NifB-like_rSAM"/>
</dbReference>
<comment type="similarity">
    <text evidence="6">Belongs to the radical SAM superfamily. MqnE family.</text>
</comment>
<dbReference type="CDD" id="cd01335">
    <property type="entry name" value="Radical_SAM"/>
    <property type="match status" value="1"/>
</dbReference>
<sequence length="366" mass="41128">MFDLTDPLKGIAAEIDAGRRITPDEALALAEQAPLALLGLLAVRVKERKSGKEVYYNRNFHIEPTNVCVFNCRFCSYRRPAGSPEAWDYDEREILSQVEAHRDSGATEVHIVGGVHPRNDLYYYADLIRKIKRIMPQASVKAFTAIELAYMIRQAGLAPRDGLLLLKQSGMEAIPGGGAEIFAEPVRSRICPEKGTADEWLSMHREAHRIGIPTNATILYGHIESWEDRIDHLDRLRSLQDETGGFNAFIPLKYRSRNNSMSGIGEVSVVEDMRMTALARIYLDNFPHIKAYWPMFGKTTAQIALAFGADDMDGTIDDSTKIYSMAGAEDQSPTMTTAEMERTIRSAGYEPVERDTFYRPVRKTTD</sequence>
<dbReference type="InterPro" id="IPR020050">
    <property type="entry name" value="FO_synthase_su2"/>
</dbReference>
<dbReference type="EC" id="2.5.1.120" evidence="6"/>
<dbReference type="SFLD" id="SFLDF00343">
    <property type="entry name" value="aminofutalosine_synthase_(mqnE"/>
    <property type="match status" value="1"/>
</dbReference>
<keyword evidence="5 6" id="KW-0411">Iron-sulfur</keyword>
<evidence type="ECO:0000256" key="6">
    <source>
        <dbReference type="HAMAP-Rule" id="MF_00993"/>
    </source>
</evidence>
<protein>
    <recommendedName>
        <fullName evidence="6">Aminodeoxyfutalosine synthase</fullName>
        <shortName evidence="6">AFL synthase</shortName>
        <shortName evidence="6">Aminofutalosine synthase</shortName>
        <ecNumber evidence="6">2.5.1.120</ecNumber>
    </recommendedName>
    <alternativeName>
        <fullName evidence="6">Menaquinone biosynthetic enzyme MqnE</fullName>
    </alternativeName>
</protein>
<organism evidence="8 9">
    <name type="scientific">Alistipes ihumii AP11</name>
    <dbReference type="NCBI Taxonomy" id="1211813"/>
    <lineage>
        <taxon>Bacteria</taxon>
        <taxon>Pseudomonadati</taxon>
        <taxon>Bacteroidota</taxon>
        <taxon>Bacteroidia</taxon>
        <taxon>Bacteroidales</taxon>
        <taxon>Rikenellaceae</taxon>
        <taxon>Alistipes</taxon>
    </lineage>
</organism>
<dbReference type="EMBL" id="CP102294">
    <property type="protein sequence ID" value="UWN56644.1"/>
    <property type="molecule type" value="Genomic_DNA"/>
</dbReference>
<feature type="domain" description="Radical SAM core" evidence="7">
    <location>
        <begin position="54"/>
        <end position="287"/>
    </location>
</feature>
<reference evidence="8" key="1">
    <citation type="journal article" date="2022" name="Cell">
        <title>Design, construction, and in vivo augmentation of a complex gut microbiome.</title>
        <authorList>
            <person name="Cheng A.G."/>
            <person name="Ho P.Y."/>
            <person name="Aranda-Diaz A."/>
            <person name="Jain S."/>
            <person name="Yu F.B."/>
            <person name="Meng X."/>
            <person name="Wang M."/>
            <person name="Iakiviak M."/>
            <person name="Nagashima K."/>
            <person name="Zhao A."/>
            <person name="Murugkar P."/>
            <person name="Patil A."/>
            <person name="Atabakhsh K."/>
            <person name="Weakley A."/>
            <person name="Yan J."/>
            <person name="Brumbaugh A.R."/>
            <person name="Higginbottom S."/>
            <person name="Dimas A."/>
            <person name="Shiver A.L."/>
            <person name="Deutschbauer A."/>
            <person name="Neff N."/>
            <person name="Sonnenburg J.L."/>
            <person name="Huang K.C."/>
            <person name="Fischbach M.A."/>
        </authorList>
    </citation>
    <scope>NUCLEOTIDE SEQUENCE</scope>
    <source>
        <strain evidence="8">AP11</strain>
    </source>
</reference>
<dbReference type="NCBIfam" id="TIGR00423">
    <property type="entry name" value="CofH family radical SAM protein"/>
    <property type="match status" value="1"/>
</dbReference>
<gene>
    <name evidence="6" type="primary">mqnE</name>
    <name evidence="8" type="ORF">NQ491_08260</name>
</gene>
<dbReference type="SFLD" id="SFLDG01064">
    <property type="entry name" value="F420__menaquinone_cofactor_bio"/>
    <property type="match status" value="1"/>
</dbReference>
<dbReference type="Proteomes" id="UP001059295">
    <property type="component" value="Chromosome"/>
</dbReference>
<dbReference type="HAMAP" id="MF_00993">
    <property type="entry name" value="MqnE"/>
    <property type="match status" value="1"/>
</dbReference>
<feature type="binding site" evidence="6">
    <location>
        <position position="68"/>
    </location>
    <ligand>
        <name>[4Fe-4S] cluster</name>
        <dbReference type="ChEBI" id="CHEBI:49883"/>
        <note>4Fe-4S-S-AdoMet</note>
    </ligand>
</feature>